<keyword evidence="2" id="KW-1185">Reference proteome</keyword>
<reference evidence="1 2" key="1">
    <citation type="journal article" date="2021" name="BMC Biol.">
        <title>Horizontally acquired antibacterial genes associated with adaptive radiation of ladybird beetles.</title>
        <authorList>
            <person name="Li H.S."/>
            <person name="Tang X.F."/>
            <person name="Huang Y.H."/>
            <person name="Xu Z.Y."/>
            <person name="Chen M.L."/>
            <person name="Du X.Y."/>
            <person name="Qiu B.Y."/>
            <person name="Chen P.T."/>
            <person name="Zhang W."/>
            <person name="Slipinski A."/>
            <person name="Escalona H.E."/>
            <person name="Waterhouse R.M."/>
            <person name="Zwick A."/>
            <person name="Pang H."/>
        </authorList>
    </citation>
    <scope>NUCLEOTIDE SEQUENCE [LARGE SCALE GENOMIC DNA]</scope>
    <source>
        <strain evidence="1">SYSU2018</strain>
    </source>
</reference>
<name>A0ABD2MIQ8_9CUCU</name>
<dbReference type="Proteomes" id="UP001516400">
    <property type="component" value="Unassembled WGS sequence"/>
</dbReference>
<feature type="non-terminal residue" evidence="1">
    <location>
        <position position="58"/>
    </location>
</feature>
<gene>
    <name evidence="1" type="ORF">HHI36_010283</name>
</gene>
<organism evidence="1 2">
    <name type="scientific">Cryptolaemus montrouzieri</name>
    <dbReference type="NCBI Taxonomy" id="559131"/>
    <lineage>
        <taxon>Eukaryota</taxon>
        <taxon>Metazoa</taxon>
        <taxon>Ecdysozoa</taxon>
        <taxon>Arthropoda</taxon>
        <taxon>Hexapoda</taxon>
        <taxon>Insecta</taxon>
        <taxon>Pterygota</taxon>
        <taxon>Neoptera</taxon>
        <taxon>Endopterygota</taxon>
        <taxon>Coleoptera</taxon>
        <taxon>Polyphaga</taxon>
        <taxon>Cucujiformia</taxon>
        <taxon>Coccinelloidea</taxon>
        <taxon>Coccinellidae</taxon>
        <taxon>Scymninae</taxon>
        <taxon>Scymnini</taxon>
        <taxon>Cryptolaemus</taxon>
    </lineage>
</organism>
<comment type="caution">
    <text evidence="1">The sequence shown here is derived from an EMBL/GenBank/DDBJ whole genome shotgun (WGS) entry which is preliminary data.</text>
</comment>
<evidence type="ECO:0000313" key="1">
    <source>
        <dbReference type="EMBL" id="KAL3266097.1"/>
    </source>
</evidence>
<sequence>MVTEKSGEMSNTLLLKNRNSDVKVQIVPLQAKTLSHLPKRPKVDLAFSDLSYTVVQGS</sequence>
<protein>
    <submittedName>
        <fullName evidence="1">Uncharacterized protein</fullName>
    </submittedName>
</protein>
<accession>A0ABD2MIQ8</accession>
<dbReference type="EMBL" id="JABFTP020000001">
    <property type="protein sequence ID" value="KAL3266097.1"/>
    <property type="molecule type" value="Genomic_DNA"/>
</dbReference>
<evidence type="ECO:0000313" key="2">
    <source>
        <dbReference type="Proteomes" id="UP001516400"/>
    </source>
</evidence>
<proteinExistence type="predicted"/>
<dbReference type="AlphaFoldDB" id="A0ABD2MIQ8"/>